<dbReference type="PRINTS" id="PR01790">
    <property type="entry name" value="SMP30FAMILY"/>
</dbReference>
<dbReference type="RefSeq" id="WP_168105487.1">
    <property type="nucleotide sequence ID" value="NZ_VTOX01000001.1"/>
</dbReference>
<dbReference type="AlphaFoldDB" id="A0A7X6DC16"/>
<evidence type="ECO:0000259" key="4">
    <source>
        <dbReference type="Pfam" id="PF08450"/>
    </source>
</evidence>
<dbReference type="GO" id="GO:0016787">
    <property type="term" value="F:hydrolase activity"/>
    <property type="evidence" value="ECO:0007669"/>
    <property type="project" value="UniProtKB-KW"/>
</dbReference>
<dbReference type="InterPro" id="IPR013658">
    <property type="entry name" value="SGL"/>
</dbReference>
<evidence type="ECO:0000313" key="6">
    <source>
        <dbReference type="Proteomes" id="UP000521868"/>
    </source>
</evidence>
<comment type="caution">
    <text evidence="5">The sequence shown here is derived from an EMBL/GenBank/DDBJ whole genome shotgun (WGS) entry which is preliminary data.</text>
</comment>
<dbReference type="Proteomes" id="UP000521868">
    <property type="component" value="Unassembled WGS sequence"/>
</dbReference>
<dbReference type="InterPro" id="IPR005511">
    <property type="entry name" value="SMP-30"/>
</dbReference>
<dbReference type="PANTHER" id="PTHR47572">
    <property type="entry name" value="LIPOPROTEIN-RELATED"/>
    <property type="match status" value="1"/>
</dbReference>
<feature type="binding site" evidence="3">
    <location>
        <position position="118"/>
    </location>
    <ligand>
        <name>substrate</name>
    </ligand>
</feature>
<feature type="binding site" evidence="3">
    <location>
        <position position="100"/>
    </location>
    <ligand>
        <name>substrate</name>
    </ligand>
</feature>
<keyword evidence="1" id="KW-0378">Hydrolase</keyword>
<gene>
    <name evidence="5" type="ORF">RAMLITH_01050</name>
</gene>
<feature type="binding site" evidence="3">
    <location>
        <position position="150"/>
    </location>
    <ligand>
        <name>a divalent metal cation</name>
        <dbReference type="ChEBI" id="CHEBI:60240"/>
    </ligand>
</feature>
<reference evidence="5 6" key="1">
    <citation type="journal article" date="2020" name="Nature">
        <title>Bacterial chemolithoautotrophy via manganese oxidation.</title>
        <authorList>
            <person name="Yu H."/>
            <person name="Leadbetter J.R."/>
        </authorList>
    </citation>
    <scope>NUCLEOTIDE SEQUENCE [LARGE SCALE GENOMIC DNA]</scope>
    <source>
        <strain evidence="5 6">RBP-1</strain>
    </source>
</reference>
<dbReference type="EMBL" id="VTOX01000001">
    <property type="protein sequence ID" value="NKE64394.1"/>
    <property type="molecule type" value="Genomic_DNA"/>
</dbReference>
<evidence type="ECO:0000313" key="5">
    <source>
        <dbReference type="EMBL" id="NKE64394.1"/>
    </source>
</evidence>
<dbReference type="InterPro" id="IPR011042">
    <property type="entry name" value="6-blade_b-propeller_TolB-like"/>
</dbReference>
<dbReference type="PANTHER" id="PTHR47572:SF4">
    <property type="entry name" value="LACTONASE DRP35"/>
    <property type="match status" value="1"/>
</dbReference>
<feature type="binding site" evidence="3">
    <location>
        <position position="199"/>
    </location>
    <ligand>
        <name>a divalent metal cation</name>
        <dbReference type="ChEBI" id="CHEBI:60240"/>
    </ligand>
</feature>
<comment type="cofactor">
    <cofactor evidence="3">
        <name>Zn(2+)</name>
        <dbReference type="ChEBI" id="CHEBI:29105"/>
    </cofactor>
    <text evidence="3">Binds 1 divalent metal cation per subunit.</text>
</comment>
<feature type="domain" description="SMP-30/Gluconolactonase/LRE-like region" evidence="4">
    <location>
        <begin position="16"/>
        <end position="256"/>
    </location>
</feature>
<dbReference type="Pfam" id="PF08450">
    <property type="entry name" value="SGL"/>
    <property type="match status" value="1"/>
</dbReference>
<feature type="active site" description="Proton donor/acceptor" evidence="2">
    <location>
        <position position="199"/>
    </location>
</feature>
<keyword evidence="3" id="KW-0862">Zinc</keyword>
<dbReference type="InterPro" id="IPR051262">
    <property type="entry name" value="SMP-30/CGR1_Lactonase"/>
</dbReference>
<evidence type="ECO:0000256" key="2">
    <source>
        <dbReference type="PIRSR" id="PIRSR605511-1"/>
    </source>
</evidence>
<accession>A0A7X6DC16</accession>
<dbReference type="SUPFAM" id="SSF63829">
    <property type="entry name" value="Calcium-dependent phosphotriesterase"/>
    <property type="match status" value="1"/>
</dbReference>
<keyword evidence="3" id="KW-0479">Metal-binding</keyword>
<keyword evidence="6" id="KW-1185">Reference proteome</keyword>
<dbReference type="Gene3D" id="2.120.10.30">
    <property type="entry name" value="TolB, C-terminal domain"/>
    <property type="match status" value="1"/>
</dbReference>
<evidence type="ECO:0000256" key="1">
    <source>
        <dbReference type="ARBA" id="ARBA00022801"/>
    </source>
</evidence>
<name>A0A7X6DC16_9BURK</name>
<feature type="binding site" evidence="3">
    <location>
        <position position="18"/>
    </location>
    <ligand>
        <name>a divalent metal cation</name>
        <dbReference type="ChEBI" id="CHEBI:60240"/>
    </ligand>
</feature>
<evidence type="ECO:0000256" key="3">
    <source>
        <dbReference type="PIRSR" id="PIRSR605511-2"/>
    </source>
</evidence>
<organism evidence="5 6">
    <name type="scientific">Ramlibacter lithotrophicus</name>
    <dbReference type="NCBI Taxonomy" id="2606681"/>
    <lineage>
        <taxon>Bacteria</taxon>
        <taxon>Pseudomonadati</taxon>
        <taxon>Pseudomonadota</taxon>
        <taxon>Betaproteobacteria</taxon>
        <taxon>Burkholderiales</taxon>
        <taxon>Comamonadaceae</taxon>
        <taxon>Ramlibacter</taxon>
    </lineage>
</organism>
<protein>
    <submittedName>
        <fullName evidence="5">SMP-30/gluconolactonase/LRE family protein</fullName>
    </submittedName>
</protein>
<proteinExistence type="predicted"/>
<dbReference type="GO" id="GO:0046872">
    <property type="term" value="F:metal ion binding"/>
    <property type="evidence" value="ECO:0007669"/>
    <property type="project" value="UniProtKB-KW"/>
</dbReference>
<sequence>MSTTPRLEPFVKGLAFPEAPRWHAGALWLSDFYQCVVLRVTPDGAVETVAEVPAQPSGLGWLPDGRLLVVSMNDRRLLRQDGRELVEAADLSGLAAWPCNDMLVDGMGRAYIGNFGFDLHARAPFAATSLLLVTPDGRVQVAADDLHFPNGTVLTPDGRTLIVAESYGQRLTAFDVAPDGTLGRRRVWAQLEGKGVGPDGICLDAQGAVWLASPVSREVLRVKEGGEVVERIPTDGQAIACMLGGPDRRTLFVLTGRVLVTPQQSLAERSGAIWHARVPVPGAGLP</sequence>